<name>A0A8X8Y7Z5_SALSN</name>
<dbReference type="Proteomes" id="UP000298416">
    <property type="component" value="Unassembled WGS sequence"/>
</dbReference>
<reference evidence="2" key="1">
    <citation type="submission" date="2018-01" db="EMBL/GenBank/DDBJ databases">
        <authorList>
            <person name="Mao J.F."/>
        </authorList>
    </citation>
    <scope>NUCLEOTIDE SEQUENCE</scope>
    <source>
        <strain evidence="2">Huo1</strain>
        <tissue evidence="2">Leaf</tissue>
    </source>
</reference>
<feature type="compositionally biased region" description="Basic and acidic residues" evidence="1">
    <location>
        <begin position="17"/>
        <end position="27"/>
    </location>
</feature>
<organism evidence="2">
    <name type="scientific">Salvia splendens</name>
    <name type="common">Scarlet sage</name>
    <dbReference type="NCBI Taxonomy" id="180675"/>
    <lineage>
        <taxon>Eukaryota</taxon>
        <taxon>Viridiplantae</taxon>
        <taxon>Streptophyta</taxon>
        <taxon>Embryophyta</taxon>
        <taxon>Tracheophyta</taxon>
        <taxon>Spermatophyta</taxon>
        <taxon>Magnoliopsida</taxon>
        <taxon>eudicotyledons</taxon>
        <taxon>Gunneridae</taxon>
        <taxon>Pentapetalae</taxon>
        <taxon>asterids</taxon>
        <taxon>lamiids</taxon>
        <taxon>Lamiales</taxon>
        <taxon>Lamiaceae</taxon>
        <taxon>Nepetoideae</taxon>
        <taxon>Mentheae</taxon>
        <taxon>Salviinae</taxon>
        <taxon>Salvia</taxon>
        <taxon>Salvia subgen. Calosphace</taxon>
        <taxon>core Calosphace</taxon>
    </lineage>
</organism>
<sequence>MVEGGGGGVSGGVLRRRAGDEHRKSESQSDAGVQAVSTHAKPEDRDFSKPNLHLPCRPEEEPQASVLRRPAQDSYHRKSQLRFNLPPEGLLLPRRAEAARLTPTSRVLAPHAAKPFPPPSPVLRRGGHPSHYDRRASRLAPHPSSATAEPLP</sequence>
<evidence type="ECO:0000313" key="2">
    <source>
        <dbReference type="EMBL" id="KAG6427583.1"/>
    </source>
</evidence>
<evidence type="ECO:0000256" key="1">
    <source>
        <dbReference type="SAM" id="MobiDB-lite"/>
    </source>
</evidence>
<comment type="caution">
    <text evidence="2">The sequence shown here is derived from an EMBL/GenBank/DDBJ whole genome shotgun (WGS) entry which is preliminary data.</text>
</comment>
<protein>
    <submittedName>
        <fullName evidence="2">Uncharacterized protein</fullName>
    </submittedName>
</protein>
<feature type="region of interest" description="Disordered" evidence="1">
    <location>
        <begin position="1"/>
        <end position="82"/>
    </location>
</feature>
<accession>A0A8X8Y7Z5</accession>
<dbReference type="AlphaFoldDB" id="A0A8X8Y7Z5"/>
<feature type="compositionally biased region" description="Polar residues" evidence="1">
    <location>
        <begin position="28"/>
        <end position="37"/>
    </location>
</feature>
<dbReference type="EMBL" id="PNBA02000004">
    <property type="protein sequence ID" value="KAG6427583.1"/>
    <property type="molecule type" value="Genomic_DNA"/>
</dbReference>
<feature type="region of interest" description="Disordered" evidence="1">
    <location>
        <begin position="105"/>
        <end position="152"/>
    </location>
</feature>
<evidence type="ECO:0000313" key="3">
    <source>
        <dbReference type="Proteomes" id="UP000298416"/>
    </source>
</evidence>
<keyword evidence="3" id="KW-1185">Reference proteome</keyword>
<reference evidence="2" key="2">
    <citation type="submission" date="2020-08" db="EMBL/GenBank/DDBJ databases">
        <title>Plant Genome Project.</title>
        <authorList>
            <person name="Zhang R.-G."/>
        </authorList>
    </citation>
    <scope>NUCLEOTIDE SEQUENCE</scope>
    <source>
        <strain evidence="2">Huo1</strain>
        <tissue evidence="2">Leaf</tissue>
    </source>
</reference>
<gene>
    <name evidence="2" type="ORF">SASPL_111829</name>
</gene>
<proteinExistence type="predicted"/>
<feature type="compositionally biased region" description="Gly residues" evidence="1">
    <location>
        <begin position="1"/>
        <end position="11"/>
    </location>
</feature>